<dbReference type="EMBL" id="DVHH01000226">
    <property type="protein sequence ID" value="HIR55784.1"/>
    <property type="molecule type" value="Genomic_DNA"/>
</dbReference>
<dbReference type="NCBIfam" id="NF005304">
    <property type="entry name" value="PRK06835.1"/>
    <property type="match status" value="1"/>
</dbReference>
<dbReference type="PANTHER" id="PTHR30050:SF4">
    <property type="entry name" value="ATP-BINDING PROTEIN RV3427C IN INSERTION SEQUENCE-RELATED"/>
    <property type="match status" value="1"/>
</dbReference>
<keyword evidence="2" id="KW-0067">ATP-binding</keyword>
<dbReference type="InterPro" id="IPR002611">
    <property type="entry name" value="IstB_ATP-bd"/>
</dbReference>
<name>A0A9D1DMU0_9FIRM</name>
<dbReference type="Gene3D" id="3.40.50.300">
    <property type="entry name" value="P-loop containing nucleotide triphosphate hydrolases"/>
    <property type="match status" value="1"/>
</dbReference>
<dbReference type="GO" id="GO:0005524">
    <property type="term" value="F:ATP binding"/>
    <property type="evidence" value="ECO:0007669"/>
    <property type="project" value="UniProtKB-KW"/>
</dbReference>
<reference evidence="2" key="1">
    <citation type="submission" date="2020-10" db="EMBL/GenBank/DDBJ databases">
        <authorList>
            <person name="Gilroy R."/>
        </authorList>
    </citation>
    <scope>NUCLEOTIDE SEQUENCE</scope>
    <source>
        <strain evidence="2">ChiGjej3B3-7149</strain>
    </source>
</reference>
<evidence type="ECO:0000259" key="1">
    <source>
        <dbReference type="Pfam" id="PF01695"/>
    </source>
</evidence>
<evidence type="ECO:0000313" key="2">
    <source>
        <dbReference type="EMBL" id="HIR55784.1"/>
    </source>
</evidence>
<dbReference type="PANTHER" id="PTHR30050">
    <property type="entry name" value="CHROMOSOMAL REPLICATION INITIATOR PROTEIN DNAA"/>
    <property type="match status" value="1"/>
</dbReference>
<proteinExistence type="predicted"/>
<protein>
    <submittedName>
        <fullName evidence="2">ATP-binding protein</fullName>
    </submittedName>
</protein>
<dbReference type="CDD" id="cd00009">
    <property type="entry name" value="AAA"/>
    <property type="match status" value="1"/>
</dbReference>
<evidence type="ECO:0000313" key="3">
    <source>
        <dbReference type="Proteomes" id="UP000824238"/>
    </source>
</evidence>
<feature type="domain" description="IstB-like ATP-binding" evidence="1">
    <location>
        <begin position="186"/>
        <end position="308"/>
    </location>
</feature>
<dbReference type="InterPro" id="IPR027417">
    <property type="entry name" value="P-loop_NTPase"/>
</dbReference>
<comment type="caution">
    <text evidence="2">The sequence shown here is derived from an EMBL/GenBank/DDBJ whole genome shotgun (WGS) entry which is preliminary data.</text>
</comment>
<dbReference type="Pfam" id="PF01695">
    <property type="entry name" value="IstB_IS21"/>
    <property type="match status" value="1"/>
</dbReference>
<dbReference type="AlphaFoldDB" id="A0A9D1DMU0"/>
<keyword evidence="2" id="KW-0547">Nucleotide-binding</keyword>
<dbReference type="SUPFAM" id="SSF52540">
    <property type="entry name" value="P-loop containing nucleoside triphosphate hydrolases"/>
    <property type="match status" value="1"/>
</dbReference>
<dbReference type="Proteomes" id="UP000824238">
    <property type="component" value="Unassembled WGS sequence"/>
</dbReference>
<reference evidence="2" key="2">
    <citation type="journal article" date="2021" name="PeerJ">
        <title>Extensive microbial diversity within the chicken gut microbiome revealed by metagenomics and culture.</title>
        <authorList>
            <person name="Gilroy R."/>
            <person name="Ravi A."/>
            <person name="Getino M."/>
            <person name="Pursley I."/>
            <person name="Horton D.L."/>
            <person name="Alikhan N.F."/>
            <person name="Baker D."/>
            <person name="Gharbi K."/>
            <person name="Hall N."/>
            <person name="Watson M."/>
            <person name="Adriaenssens E.M."/>
            <person name="Foster-Nyarko E."/>
            <person name="Jarju S."/>
            <person name="Secka A."/>
            <person name="Antonio M."/>
            <person name="Oren A."/>
            <person name="Chaudhuri R.R."/>
            <person name="La Ragione R."/>
            <person name="Hildebrand F."/>
            <person name="Pallen M.J."/>
        </authorList>
    </citation>
    <scope>NUCLEOTIDE SEQUENCE</scope>
    <source>
        <strain evidence="2">ChiGjej3B3-7149</strain>
    </source>
</reference>
<accession>A0A9D1DMU0</accession>
<organism evidence="2 3">
    <name type="scientific">Candidatus Scatomorpha intestinigallinarum</name>
    <dbReference type="NCBI Taxonomy" id="2840923"/>
    <lineage>
        <taxon>Bacteria</taxon>
        <taxon>Bacillati</taxon>
        <taxon>Bacillota</taxon>
        <taxon>Clostridia</taxon>
        <taxon>Eubacteriales</taxon>
        <taxon>Candidatus Scatomorpha</taxon>
    </lineage>
</organism>
<sequence>MDYNGKLLARARARLAEQRERNAAEQRRRMELAYARLPRLRGLDRQLRMQMIDLARLAMARGPEARESIERLKRENLALQAERAELLASAGLPADYTDEIYSCPICRDTGLDGTELCSCLKKLYKRELTQELSGLLHGGQESFESFDLGWYDALPDPCTGESPRECMALVLETCREYAKNFGPGSPNLIFMGGPGLGKTFLSACIARVVAERGFSVAYESASAALGAFEAQRFSRDTAEGESAASRVREYLGCDLMILDDLGTEMVTSFSVSALYQLVNTRLGAGRQTIISTNAGFDELARKYGPQIMSRLEGEYLLLPFSGRDIRLLRKERGI</sequence>
<gene>
    <name evidence="2" type="ORF">IAD36_09355</name>
</gene>
<dbReference type="GO" id="GO:0006260">
    <property type="term" value="P:DNA replication"/>
    <property type="evidence" value="ECO:0007669"/>
    <property type="project" value="TreeGrafter"/>
</dbReference>